<keyword evidence="2" id="KW-0521">NADP</keyword>
<comment type="similarity">
    <text evidence="1 4">Belongs to the short-chain dehydrogenases/reductases (SDR) family.</text>
</comment>
<dbReference type="Gramene" id="AUR62033328-RA">
    <property type="protein sequence ID" value="AUR62033328-RA:cds"/>
    <property type="gene ID" value="AUR62033328"/>
</dbReference>
<dbReference type="SUPFAM" id="SSF51735">
    <property type="entry name" value="NAD(P)-binding Rossmann-fold domains"/>
    <property type="match status" value="2"/>
</dbReference>
<dbReference type="PANTHER" id="PTHR43490:SF98">
    <property type="entry name" value="OS02G0640600 PROTEIN"/>
    <property type="match status" value="1"/>
</dbReference>
<dbReference type="AlphaFoldDB" id="A0A803MPX7"/>
<dbReference type="Pfam" id="PF00106">
    <property type="entry name" value="adh_short"/>
    <property type="match status" value="2"/>
</dbReference>
<evidence type="ECO:0000256" key="2">
    <source>
        <dbReference type="ARBA" id="ARBA00022857"/>
    </source>
</evidence>
<evidence type="ECO:0008006" key="7">
    <source>
        <dbReference type="Google" id="ProtNLM"/>
    </source>
</evidence>
<reference evidence="5" key="1">
    <citation type="journal article" date="2017" name="Nature">
        <title>The genome of Chenopodium quinoa.</title>
        <authorList>
            <person name="Jarvis D.E."/>
            <person name="Ho Y.S."/>
            <person name="Lightfoot D.J."/>
            <person name="Schmoeckel S.M."/>
            <person name="Li B."/>
            <person name="Borm T.J.A."/>
            <person name="Ohyanagi H."/>
            <person name="Mineta K."/>
            <person name="Michell C.T."/>
            <person name="Saber N."/>
            <person name="Kharbatia N.M."/>
            <person name="Rupper R.R."/>
            <person name="Sharp A.R."/>
            <person name="Dally N."/>
            <person name="Boughton B.A."/>
            <person name="Woo Y.H."/>
            <person name="Gao G."/>
            <person name="Schijlen E.G.W.M."/>
            <person name="Guo X."/>
            <person name="Momin A.A."/>
            <person name="Negrao S."/>
            <person name="Al-Babili S."/>
            <person name="Gehring C."/>
            <person name="Roessner U."/>
            <person name="Jung C."/>
            <person name="Murphy K."/>
            <person name="Arold S.T."/>
            <person name="Gojobori T."/>
            <person name="van der Linden C.G."/>
            <person name="van Loo E.N."/>
            <person name="Jellen E.N."/>
            <person name="Maughan P.J."/>
            <person name="Tester M."/>
        </authorList>
    </citation>
    <scope>NUCLEOTIDE SEQUENCE [LARGE SCALE GENOMIC DNA]</scope>
    <source>
        <strain evidence="5">cv. PI 614886</strain>
    </source>
</reference>
<dbReference type="PRINTS" id="PR00081">
    <property type="entry name" value="GDHRDH"/>
</dbReference>
<evidence type="ECO:0000256" key="3">
    <source>
        <dbReference type="ARBA" id="ARBA00023002"/>
    </source>
</evidence>
<accession>A0A803MPX7</accession>
<evidence type="ECO:0000256" key="1">
    <source>
        <dbReference type="ARBA" id="ARBA00006484"/>
    </source>
</evidence>
<keyword evidence="6" id="KW-1185">Reference proteome</keyword>
<name>A0A803MPX7_CHEQI</name>
<dbReference type="GO" id="GO:0016616">
    <property type="term" value="F:oxidoreductase activity, acting on the CH-OH group of donors, NAD or NADP as acceptor"/>
    <property type="evidence" value="ECO:0007669"/>
    <property type="project" value="InterPro"/>
</dbReference>
<evidence type="ECO:0000313" key="6">
    <source>
        <dbReference type="Proteomes" id="UP000596660"/>
    </source>
</evidence>
<protein>
    <recommendedName>
        <fullName evidence="7">(+)-neomenthol dehydrogenase-like</fullName>
    </recommendedName>
</protein>
<evidence type="ECO:0000256" key="4">
    <source>
        <dbReference type="RuleBase" id="RU000363"/>
    </source>
</evidence>
<evidence type="ECO:0000313" key="5">
    <source>
        <dbReference type="EnsemblPlants" id="AUR62033328-RA:cds"/>
    </source>
</evidence>
<dbReference type="InterPro" id="IPR045313">
    <property type="entry name" value="CBR1-like"/>
</dbReference>
<dbReference type="FunFam" id="3.40.50.720:FF:000312">
    <property type="entry name" value="(+)-neomenthol dehydrogenase"/>
    <property type="match status" value="1"/>
</dbReference>
<dbReference type="Pfam" id="PF13561">
    <property type="entry name" value="adh_short_C2"/>
    <property type="match status" value="1"/>
</dbReference>
<dbReference type="PRINTS" id="PR00080">
    <property type="entry name" value="SDRFAMILY"/>
</dbReference>
<sequence length="472" mass="50763">MAEPSNFLAEKRYAVVTGANKGIGLEICRQLASQGVVVLLTSRDGKKGLEALNDLIKSEISADNLLYHQLDVTDTMSIATLTGFINSKFGKLDILVNNAGTNGIKADFDALKAAGFGTPGAKFNYAEMMTQTYELAKDCLETNYYGVKRTTEALLPLLELSDSPRIVNVSSAMGKLKNIPNERIKGVLGDADNLTEEQVDDLLNELLRDFKDGTFKEKGWPSTMAAYIVSKAALNAYTRILAKKYPSIIINCVCPGFVKTDINGNLGHLTVEEGGASPVRLALVPHGSPSGLFFICSGNRSKQRNRARNMQTACFPRVVVLLTSRDGKKGLEALNDLIKSGISADNLLFHQLDVTDAMSIATLTGFINSKFGKLDILVNNAGTSGFKADFDALKAAGFGTAALNAYTQLLAKKYPSIIINCVFPGYVSTDINGNTGYLTVEEGGASPVRLALLPHGSPSGLFFLRNEVSSYE</sequence>
<dbReference type="GO" id="GO:0016020">
    <property type="term" value="C:membrane"/>
    <property type="evidence" value="ECO:0007669"/>
    <property type="project" value="TreeGrafter"/>
</dbReference>
<dbReference type="EnsemblPlants" id="AUR62033328-RA">
    <property type="protein sequence ID" value="AUR62033328-RA:cds"/>
    <property type="gene ID" value="AUR62033328"/>
</dbReference>
<organism evidence="5 6">
    <name type="scientific">Chenopodium quinoa</name>
    <name type="common">Quinoa</name>
    <dbReference type="NCBI Taxonomy" id="63459"/>
    <lineage>
        <taxon>Eukaryota</taxon>
        <taxon>Viridiplantae</taxon>
        <taxon>Streptophyta</taxon>
        <taxon>Embryophyta</taxon>
        <taxon>Tracheophyta</taxon>
        <taxon>Spermatophyta</taxon>
        <taxon>Magnoliopsida</taxon>
        <taxon>eudicotyledons</taxon>
        <taxon>Gunneridae</taxon>
        <taxon>Pentapetalae</taxon>
        <taxon>Caryophyllales</taxon>
        <taxon>Chenopodiaceae</taxon>
        <taxon>Chenopodioideae</taxon>
        <taxon>Atripliceae</taxon>
        <taxon>Chenopodium</taxon>
    </lineage>
</organism>
<proteinExistence type="inferred from homology"/>
<dbReference type="Proteomes" id="UP000596660">
    <property type="component" value="Unplaced"/>
</dbReference>
<dbReference type="Gene3D" id="3.40.50.720">
    <property type="entry name" value="NAD(P)-binding Rossmann-like Domain"/>
    <property type="match status" value="3"/>
</dbReference>
<dbReference type="PANTHER" id="PTHR43490">
    <property type="entry name" value="(+)-NEOMENTHOL DEHYDROGENASE"/>
    <property type="match status" value="1"/>
</dbReference>
<dbReference type="InterPro" id="IPR002347">
    <property type="entry name" value="SDR_fam"/>
</dbReference>
<keyword evidence="3" id="KW-0560">Oxidoreductase</keyword>
<dbReference type="CDD" id="cd05324">
    <property type="entry name" value="carb_red_PTCR-like_SDR_c"/>
    <property type="match status" value="1"/>
</dbReference>
<dbReference type="OMA" id="SINCVHP"/>
<reference evidence="5" key="2">
    <citation type="submission" date="2021-03" db="UniProtKB">
        <authorList>
            <consortium name="EnsemblPlants"/>
        </authorList>
    </citation>
    <scope>IDENTIFICATION</scope>
</reference>
<dbReference type="InterPro" id="IPR036291">
    <property type="entry name" value="NAD(P)-bd_dom_sf"/>
</dbReference>